<keyword evidence="2" id="KW-1185">Reference proteome</keyword>
<sequence length="118" mass="12675">MLALAVAAMPLAAADAMNVATFLEKGEPLMKKGAFALFSSDFKLLKREIEQASAQLRTERLAAEKAGRKPSYCPPAKSGLSPEEIMAGMRAVPVTQRQRADVKDGLRIALVRKFPCGG</sequence>
<reference evidence="1 2" key="1">
    <citation type="submission" date="2019-03" db="EMBL/GenBank/DDBJ databases">
        <title>Genome sequence of Sphingomonas sp. 17J27-24.</title>
        <authorList>
            <person name="Kim M."/>
            <person name="Maeng S."/>
            <person name="Sathiyaraj S."/>
        </authorList>
    </citation>
    <scope>NUCLEOTIDE SEQUENCE [LARGE SCALE GENOMIC DNA]</scope>
    <source>
        <strain evidence="1 2">17J27-24</strain>
    </source>
</reference>
<name>A0A4Y8ZT37_9SPHN</name>
<evidence type="ECO:0000313" key="1">
    <source>
        <dbReference type="EMBL" id="TFI59180.1"/>
    </source>
</evidence>
<comment type="caution">
    <text evidence="1">The sequence shown here is derived from an EMBL/GenBank/DDBJ whole genome shotgun (WGS) entry which is preliminary data.</text>
</comment>
<gene>
    <name evidence="1" type="ORF">E2493_06560</name>
</gene>
<accession>A0A4Y8ZT37</accession>
<proteinExistence type="predicted"/>
<protein>
    <submittedName>
        <fullName evidence="1">Uncharacterized protein</fullName>
    </submittedName>
</protein>
<dbReference type="Proteomes" id="UP000298213">
    <property type="component" value="Unassembled WGS sequence"/>
</dbReference>
<evidence type="ECO:0000313" key="2">
    <source>
        <dbReference type="Proteomes" id="UP000298213"/>
    </source>
</evidence>
<dbReference type="EMBL" id="SPDV01000009">
    <property type="protein sequence ID" value="TFI59180.1"/>
    <property type="molecule type" value="Genomic_DNA"/>
</dbReference>
<organism evidence="1 2">
    <name type="scientific">Sphingomonas parva</name>
    <dbReference type="NCBI Taxonomy" id="2555898"/>
    <lineage>
        <taxon>Bacteria</taxon>
        <taxon>Pseudomonadati</taxon>
        <taxon>Pseudomonadota</taxon>
        <taxon>Alphaproteobacteria</taxon>
        <taxon>Sphingomonadales</taxon>
        <taxon>Sphingomonadaceae</taxon>
        <taxon>Sphingomonas</taxon>
    </lineage>
</organism>
<dbReference type="RefSeq" id="WP_135084953.1">
    <property type="nucleotide sequence ID" value="NZ_SPDV01000009.1"/>
</dbReference>
<dbReference type="OrthoDB" id="7596352at2"/>
<dbReference type="AlphaFoldDB" id="A0A4Y8ZT37"/>